<comment type="subcellular location">
    <subcellularLocation>
        <location evidence="2">Cytoplasm</location>
    </subcellularLocation>
    <subcellularLocation>
        <location evidence="1">Nucleus</location>
    </subcellularLocation>
</comment>
<dbReference type="GO" id="GO:0007156">
    <property type="term" value="P:homophilic cell adhesion via plasma membrane adhesion molecules"/>
    <property type="evidence" value="ECO:0007669"/>
    <property type="project" value="TreeGrafter"/>
</dbReference>
<dbReference type="GO" id="GO:0030424">
    <property type="term" value="C:axon"/>
    <property type="evidence" value="ECO:0007669"/>
    <property type="project" value="TreeGrafter"/>
</dbReference>
<keyword evidence="8" id="KW-0393">Immunoglobulin domain</keyword>
<evidence type="ECO:0000313" key="10">
    <source>
        <dbReference type="Ensembl" id="ENSMALP00000024487.1"/>
    </source>
</evidence>
<evidence type="ECO:0000256" key="4">
    <source>
        <dbReference type="ARBA" id="ARBA00022490"/>
    </source>
</evidence>
<sequence>FFVFSFQNRAQSPSKFHQEPVMVTEGEKLSLRSHVSGTPPLTIQWMKDRRELKSSANTRITFVGGTACLQIASVSKTDAGDYLCKASNAIGSDFCKSRVTVKAVPLKFIKKLEDIVLLEAESIGSSAVFDCQIPPSTAVTSWMKDGTNIRQGPKYKFTADGKDRKLNIIDVQLSDAGEYTCVARNAGREITCTAKLIVEGKLINIKIAKKLKSSLLLTRWRLSKTKRM</sequence>
<dbReference type="InterPro" id="IPR003598">
    <property type="entry name" value="Ig_sub2"/>
</dbReference>
<dbReference type="InterPro" id="IPR036179">
    <property type="entry name" value="Ig-like_dom_sf"/>
</dbReference>
<dbReference type="GO" id="GO:0008046">
    <property type="term" value="F:axon guidance receptor activity"/>
    <property type="evidence" value="ECO:0007669"/>
    <property type="project" value="TreeGrafter"/>
</dbReference>
<reference evidence="10" key="1">
    <citation type="submission" date="2025-08" db="UniProtKB">
        <authorList>
            <consortium name="Ensembl"/>
        </authorList>
    </citation>
    <scope>IDENTIFICATION</scope>
</reference>
<dbReference type="Ensembl" id="ENSMALT00000024949.1">
    <property type="protein sequence ID" value="ENSMALP00000024487.1"/>
    <property type="gene ID" value="ENSMALG00000017053.1"/>
</dbReference>
<dbReference type="Gene3D" id="2.60.40.10">
    <property type="entry name" value="Immunoglobulins"/>
    <property type="match status" value="2"/>
</dbReference>
<evidence type="ECO:0000256" key="7">
    <source>
        <dbReference type="ARBA" id="ARBA00023242"/>
    </source>
</evidence>
<evidence type="ECO:0000256" key="2">
    <source>
        <dbReference type="ARBA" id="ARBA00004496"/>
    </source>
</evidence>
<dbReference type="GO" id="GO:0050808">
    <property type="term" value="P:synapse organization"/>
    <property type="evidence" value="ECO:0007669"/>
    <property type="project" value="TreeGrafter"/>
</dbReference>
<evidence type="ECO:0000259" key="9">
    <source>
        <dbReference type="PROSITE" id="PS50835"/>
    </source>
</evidence>
<keyword evidence="6" id="KW-1015">Disulfide bond</keyword>
<dbReference type="FunFam" id="2.60.40.10:FF:000022">
    <property type="entry name" value="Cardiac titin"/>
    <property type="match status" value="1"/>
</dbReference>
<dbReference type="InterPro" id="IPR013098">
    <property type="entry name" value="Ig_I-set"/>
</dbReference>
<dbReference type="InterPro" id="IPR003599">
    <property type="entry name" value="Ig_sub"/>
</dbReference>
<feature type="domain" description="Ig-like" evidence="9">
    <location>
        <begin position="105"/>
        <end position="191"/>
    </location>
</feature>
<comment type="similarity">
    <text evidence="3">Belongs to the protein kinase superfamily. CAMK Ser/Thr protein kinase family.</text>
</comment>
<protein>
    <recommendedName>
        <fullName evidence="9">Ig-like domain-containing protein</fullName>
    </recommendedName>
</protein>
<dbReference type="SMART" id="SM00408">
    <property type="entry name" value="IGc2"/>
    <property type="match status" value="2"/>
</dbReference>
<evidence type="ECO:0000256" key="3">
    <source>
        <dbReference type="ARBA" id="ARBA00006692"/>
    </source>
</evidence>
<dbReference type="GO" id="GO:0043025">
    <property type="term" value="C:neuronal cell body"/>
    <property type="evidence" value="ECO:0007669"/>
    <property type="project" value="TreeGrafter"/>
</dbReference>
<dbReference type="InterPro" id="IPR050958">
    <property type="entry name" value="Cell_Adh-Cytoskel_Orgn"/>
</dbReference>
<keyword evidence="4" id="KW-0963">Cytoplasm</keyword>
<keyword evidence="5" id="KW-0677">Repeat</keyword>
<dbReference type="PROSITE" id="PS50835">
    <property type="entry name" value="IG_LIKE"/>
    <property type="match status" value="2"/>
</dbReference>
<proteinExistence type="inferred from homology"/>
<dbReference type="Pfam" id="PF07679">
    <property type="entry name" value="I-set"/>
    <property type="match status" value="2"/>
</dbReference>
<accession>A0A3Q3K7M9</accession>
<evidence type="ECO:0000256" key="5">
    <source>
        <dbReference type="ARBA" id="ARBA00022737"/>
    </source>
</evidence>
<dbReference type="PANTHER" id="PTHR45080:SF32">
    <property type="entry name" value="MAM DOMAIN CONTAINING GLYCOSYLPHOSPHATIDYLINOSITOL ANCHOR 1"/>
    <property type="match status" value="1"/>
</dbReference>
<dbReference type="CDD" id="cd00096">
    <property type="entry name" value="Ig"/>
    <property type="match status" value="1"/>
</dbReference>
<dbReference type="SUPFAM" id="SSF48726">
    <property type="entry name" value="Immunoglobulin"/>
    <property type="match status" value="2"/>
</dbReference>
<dbReference type="GO" id="GO:0005886">
    <property type="term" value="C:plasma membrane"/>
    <property type="evidence" value="ECO:0007669"/>
    <property type="project" value="TreeGrafter"/>
</dbReference>
<dbReference type="Proteomes" id="UP000261600">
    <property type="component" value="Unplaced"/>
</dbReference>
<dbReference type="SMART" id="SM00409">
    <property type="entry name" value="IG"/>
    <property type="match status" value="2"/>
</dbReference>
<evidence type="ECO:0000256" key="6">
    <source>
        <dbReference type="ARBA" id="ARBA00023157"/>
    </source>
</evidence>
<evidence type="ECO:0000313" key="11">
    <source>
        <dbReference type="Proteomes" id="UP000261600"/>
    </source>
</evidence>
<dbReference type="InterPro" id="IPR007110">
    <property type="entry name" value="Ig-like_dom"/>
</dbReference>
<keyword evidence="11" id="KW-1185">Reference proteome</keyword>
<organism evidence="10 11">
    <name type="scientific">Monopterus albus</name>
    <name type="common">Swamp eel</name>
    <dbReference type="NCBI Taxonomy" id="43700"/>
    <lineage>
        <taxon>Eukaryota</taxon>
        <taxon>Metazoa</taxon>
        <taxon>Chordata</taxon>
        <taxon>Craniata</taxon>
        <taxon>Vertebrata</taxon>
        <taxon>Euteleostomi</taxon>
        <taxon>Actinopterygii</taxon>
        <taxon>Neopterygii</taxon>
        <taxon>Teleostei</taxon>
        <taxon>Neoteleostei</taxon>
        <taxon>Acanthomorphata</taxon>
        <taxon>Anabantaria</taxon>
        <taxon>Synbranchiformes</taxon>
        <taxon>Synbranchidae</taxon>
        <taxon>Monopterus</taxon>
    </lineage>
</organism>
<dbReference type="AlphaFoldDB" id="A0A3Q3K7M9"/>
<keyword evidence="7" id="KW-0539">Nucleus</keyword>
<evidence type="ECO:0000256" key="8">
    <source>
        <dbReference type="ARBA" id="ARBA00023319"/>
    </source>
</evidence>
<dbReference type="GO" id="GO:0005634">
    <property type="term" value="C:nucleus"/>
    <property type="evidence" value="ECO:0007669"/>
    <property type="project" value="UniProtKB-SubCell"/>
</dbReference>
<name>A0A3Q3K7M9_MONAL</name>
<evidence type="ECO:0000256" key="1">
    <source>
        <dbReference type="ARBA" id="ARBA00004123"/>
    </source>
</evidence>
<dbReference type="InterPro" id="IPR013783">
    <property type="entry name" value="Ig-like_fold"/>
</dbReference>
<reference evidence="10" key="2">
    <citation type="submission" date="2025-09" db="UniProtKB">
        <authorList>
            <consortium name="Ensembl"/>
        </authorList>
    </citation>
    <scope>IDENTIFICATION</scope>
</reference>
<dbReference type="GO" id="GO:0005737">
    <property type="term" value="C:cytoplasm"/>
    <property type="evidence" value="ECO:0007669"/>
    <property type="project" value="UniProtKB-SubCell"/>
</dbReference>
<feature type="domain" description="Ig-like" evidence="9">
    <location>
        <begin position="13"/>
        <end position="100"/>
    </location>
</feature>
<dbReference type="FunFam" id="2.60.40.10:FF:000050">
    <property type="entry name" value="Titin isoform B"/>
    <property type="match status" value="1"/>
</dbReference>
<dbReference type="PANTHER" id="PTHR45080">
    <property type="entry name" value="CONTACTIN 5"/>
    <property type="match status" value="1"/>
</dbReference>